<feature type="domain" description="Putative beta-lactamase-inhibitor-like PepSY-like" evidence="2">
    <location>
        <begin position="65"/>
        <end position="148"/>
    </location>
</feature>
<sequence>MRKFLWGMLIALMMAGMQSCENNTNFGNISPNKLPNAAKSFIEQYFADQTIVAAEKEMDDGQIVYEVTLSDGTELDFDENGEWTDVDCQNRQVPDGIVPEKIRSYVATNYPDNFIVEIEHKYNRYRIELNNDKYGASPIELRFDNQFNYTGDTNPAKAITVEQLPDTSSTFVEQFFSGIEVVYAEKDEDDGIITYELTLADGTEIEVDANGNWIEIECFRRALPDGIVPQPIVDYVAQNYPNGVIVTIERDDNGYEIELRDGTELKFDNDLNFVGGDNDDWDDDREVVISFENLPANAQAFLNGKVAENDILRIIEKTDDGKKSYEVKLVDGTELEFNSNGEWIEIDAEDNKSVADIFVPEAILSYVTSNYPTALIENIERMVNGYFEVELNNDVELYFDAEYNFVGSEKG</sequence>
<comment type="caution">
    <text evidence="3">The sequence shown here is derived from an EMBL/GenBank/DDBJ whole genome shotgun (WGS) entry which is preliminary data.</text>
</comment>
<feature type="signal peptide" evidence="1">
    <location>
        <begin position="1"/>
        <end position="19"/>
    </location>
</feature>
<dbReference type="Pfam" id="PF11396">
    <property type="entry name" value="PepSY_like"/>
    <property type="match status" value="3"/>
</dbReference>
<gene>
    <name evidence="3" type="ORF">IAA73_04070</name>
</gene>
<feature type="domain" description="Putative beta-lactamase-inhibitor-like PepSY-like" evidence="2">
    <location>
        <begin position="194"/>
        <end position="273"/>
    </location>
</feature>
<feature type="chain" id="PRO_5039380021" evidence="1">
    <location>
        <begin position="20"/>
        <end position="411"/>
    </location>
</feature>
<dbReference type="SUPFAM" id="SSF160574">
    <property type="entry name" value="BT0923-like"/>
    <property type="match status" value="3"/>
</dbReference>
<dbReference type="PROSITE" id="PS51257">
    <property type="entry name" value="PROKAR_LIPOPROTEIN"/>
    <property type="match status" value="1"/>
</dbReference>
<evidence type="ECO:0000313" key="4">
    <source>
        <dbReference type="Proteomes" id="UP000823641"/>
    </source>
</evidence>
<evidence type="ECO:0000313" key="3">
    <source>
        <dbReference type="EMBL" id="MBO8459494.1"/>
    </source>
</evidence>
<dbReference type="AlphaFoldDB" id="A0A9D9HSL2"/>
<organism evidence="3 4">
    <name type="scientific">Candidatus Gallipaludibacter merdavium</name>
    <dbReference type="NCBI Taxonomy" id="2840839"/>
    <lineage>
        <taxon>Bacteria</taxon>
        <taxon>Pseudomonadati</taxon>
        <taxon>Bacteroidota</taxon>
        <taxon>Bacteroidia</taxon>
        <taxon>Bacteroidales</taxon>
        <taxon>Candidatus Gallipaludibacter</taxon>
    </lineage>
</organism>
<dbReference type="Proteomes" id="UP000823641">
    <property type="component" value="Unassembled WGS sequence"/>
</dbReference>
<dbReference type="EMBL" id="JADIMG010000042">
    <property type="protein sequence ID" value="MBO8459494.1"/>
    <property type="molecule type" value="Genomic_DNA"/>
</dbReference>
<feature type="domain" description="Putative beta-lactamase-inhibitor-like PepSY-like" evidence="2">
    <location>
        <begin position="323"/>
        <end position="406"/>
    </location>
</feature>
<dbReference type="Gene3D" id="3.40.1420.30">
    <property type="match status" value="3"/>
</dbReference>
<name>A0A9D9HSL2_9BACT</name>
<accession>A0A9D9HSL2</accession>
<reference evidence="3" key="2">
    <citation type="journal article" date="2021" name="PeerJ">
        <title>Extensive microbial diversity within the chicken gut microbiome revealed by metagenomics and culture.</title>
        <authorList>
            <person name="Gilroy R."/>
            <person name="Ravi A."/>
            <person name="Getino M."/>
            <person name="Pursley I."/>
            <person name="Horton D.L."/>
            <person name="Alikhan N.F."/>
            <person name="Baker D."/>
            <person name="Gharbi K."/>
            <person name="Hall N."/>
            <person name="Watson M."/>
            <person name="Adriaenssens E.M."/>
            <person name="Foster-Nyarko E."/>
            <person name="Jarju S."/>
            <person name="Secka A."/>
            <person name="Antonio M."/>
            <person name="Oren A."/>
            <person name="Chaudhuri R.R."/>
            <person name="La Ragione R."/>
            <person name="Hildebrand F."/>
            <person name="Pallen M.J."/>
        </authorList>
    </citation>
    <scope>NUCLEOTIDE SEQUENCE</scope>
    <source>
        <strain evidence="3">G3-3990</strain>
    </source>
</reference>
<dbReference type="InterPro" id="IPR021533">
    <property type="entry name" value="PepSY-like"/>
</dbReference>
<reference evidence="3" key="1">
    <citation type="submission" date="2020-10" db="EMBL/GenBank/DDBJ databases">
        <authorList>
            <person name="Gilroy R."/>
        </authorList>
    </citation>
    <scope>NUCLEOTIDE SEQUENCE</scope>
    <source>
        <strain evidence="3">G3-3990</strain>
    </source>
</reference>
<proteinExistence type="predicted"/>
<evidence type="ECO:0000256" key="1">
    <source>
        <dbReference type="SAM" id="SignalP"/>
    </source>
</evidence>
<evidence type="ECO:0000259" key="2">
    <source>
        <dbReference type="Pfam" id="PF11396"/>
    </source>
</evidence>
<protein>
    <submittedName>
        <fullName evidence="3">PepSY-like domain-containing protein</fullName>
    </submittedName>
</protein>
<keyword evidence="1" id="KW-0732">Signal</keyword>